<feature type="compositionally biased region" description="Low complexity" evidence="1">
    <location>
        <begin position="226"/>
        <end position="247"/>
    </location>
</feature>
<keyword evidence="4" id="KW-1185">Reference proteome</keyword>
<feature type="transmembrane region" description="Helical" evidence="2">
    <location>
        <begin position="469"/>
        <end position="493"/>
    </location>
</feature>
<dbReference type="RefSeq" id="WP_123225351.1">
    <property type="nucleotide sequence ID" value="NZ_RJSF01000049.1"/>
</dbReference>
<reference evidence="3 4" key="1">
    <citation type="submission" date="2018-11" db="EMBL/GenBank/DDBJ databases">
        <authorList>
            <person name="Li F."/>
        </authorList>
    </citation>
    <scope>NUCLEOTIDE SEQUENCE [LARGE SCALE GENOMIC DNA]</scope>
    <source>
        <strain evidence="3 4">Gsoil 818</strain>
    </source>
</reference>
<sequence length="510" mass="53570">MTAFYPVHVEAHIDPKLSRWQWLFKWLLAIPHYIVLAFLWLAFVVLSFVAFFTILFTGRYPRGIFDFNVGVLRWTWRVSYYAYGALGTDRYPPFSLQDVPDYPAHLEIDYPERLSRGLVLVKWWLLAIPHYLVVGLFLGGVGWAASDATQTDHTWQTSGGGLISLLVLFAAVVLLFSGRYPRSIFDLVLGLNRWVLRVAAYAALMTDVYPPFRLDQGGDDPSVLHAATGTPPSGPAAGPMAGPVATTSWPADPAGPAPVARVSTVGSTGAPASVTPSGFRWSAGRIVALVAGSVFVLASAGVGLAGGALAVADHGLRDHDGFLMSGTTQLTAGGYAIATTSITLDANVSSAFVPEQLLGSVKVTATGTRPVFLGIARTADANAYLRGVEHATLTDFTDKPVYETSTGGAPSTLPTASDIWVAQVSGSGTQELIWPARSGEWTLVVMNADGSSGVTADAAAGATVPALDWLVPTLLVTAGLGLVVGVVLLVVALRRGAPSAAPAATPTSGV</sequence>
<evidence type="ECO:0000313" key="3">
    <source>
        <dbReference type="EMBL" id="RNM11113.1"/>
    </source>
</evidence>
<feature type="transmembrane region" description="Helical" evidence="2">
    <location>
        <begin position="123"/>
        <end position="145"/>
    </location>
</feature>
<dbReference type="InterPro" id="IPR025498">
    <property type="entry name" value="DUF4389"/>
</dbReference>
<feature type="region of interest" description="Disordered" evidence="1">
    <location>
        <begin position="220"/>
        <end position="272"/>
    </location>
</feature>
<evidence type="ECO:0000256" key="1">
    <source>
        <dbReference type="SAM" id="MobiDB-lite"/>
    </source>
</evidence>
<evidence type="ECO:0000256" key="2">
    <source>
        <dbReference type="SAM" id="Phobius"/>
    </source>
</evidence>
<evidence type="ECO:0000313" key="4">
    <source>
        <dbReference type="Proteomes" id="UP000279994"/>
    </source>
</evidence>
<name>A0A3N0GF76_9ACTN</name>
<keyword evidence="2" id="KW-0812">Transmembrane</keyword>
<proteinExistence type="predicted"/>
<protein>
    <submittedName>
        <fullName evidence="3">DUF4389 domain-containing protein</fullName>
    </submittedName>
</protein>
<dbReference type="AlphaFoldDB" id="A0A3N0GF76"/>
<gene>
    <name evidence="3" type="ORF">EFL26_23495</name>
</gene>
<keyword evidence="2" id="KW-0472">Membrane</keyword>
<dbReference type="Proteomes" id="UP000279994">
    <property type="component" value="Unassembled WGS sequence"/>
</dbReference>
<dbReference type="EMBL" id="RJSF01000049">
    <property type="protein sequence ID" value="RNM11113.1"/>
    <property type="molecule type" value="Genomic_DNA"/>
</dbReference>
<feature type="transmembrane region" description="Helical" evidence="2">
    <location>
        <begin position="157"/>
        <end position="176"/>
    </location>
</feature>
<keyword evidence="2" id="KW-1133">Transmembrane helix</keyword>
<organism evidence="3 4">
    <name type="scientific">Nocardioides pocheonensis</name>
    <dbReference type="NCBI Taxonomy" id="661485"/>
    <lineage>
        <taxon>Bacteria</taxon>
        <taxon>Bacillati</taxon>
        <taxon>Actinomycetota</taxon>
        <taxon>Actinomycetes</taxon>
        <taxon>Propionibacteriales</taxon>
        <taxon>Nocardioidaceae</taxon>
        <taxon>Nocardioides</taxon>
    </lineage>
</organism>
<feature type="transmembrane region" description="Helical" evidence="2">
    <location>
        <begin position="286"/>
        <end position="312"/>
    </location>
</feature>
<feature type="transmembrane region" description="Helical" evidence="2">
    <location>
        <begin position="30"/>
        <end position="56"/>
    </location>
</feature>
<accession>A0A3N0GF76</accession>
<dbReference type="OrthoDB" id="156718at2"/>
<dbReference type="Pfam" id="PF14333">
    <property type="entry name" value="DUF4389"/>
    <property type="match status" value="2"/>
</dbReference>
<comment type="caution">
    <text evidence="3">The sequence shown here is derived from an EMBL/GenBank/DDBJ whole genome shotgun (WGS) entry which is preliminary data.</text>
</comment>